<feature type="transmembrane region" description="Helical" evidence="1">
    <location>
        <begin position="75"/>
        <end position="97"/>
    </location>
</feature>
<dbReference type="GeneID" id="14884917"/>
<keyword evidence="3" id="KW-1185">Reference proteome</keyword>
<reference evidence="2 3" key="1">
    <citation type="submission" date="2012-10" db="EMBL/GenBank/DDBJ databases">
        <authorList>
            <person name="Zafar N."/>
            <person name="Inman J."/>
            <person name="Hall N."/>
            <person name="Lorenzi H."/>
            <person name="Caler E."/>
        </authorList>
    </citation>
    <scope>NUCLEOTIDE SEQUENCE [LARGE SCALE GENOMIC DNA]</scope>
    <source>
        <strain evidence="2 3">IP1</strain>
    </source>
</reference>
<accession>A0A0A1TXG4</accession>
<dbReference type="AlphaFoldDB" id="A0A0A1TXG4"/>
<dbReference type="EMBL" id="KB207027">
    <property type="protein sequence ID" value="ELP85982.1"/>
    <property type="molecule type" value="Genomic_DNA"/>
</dbReference>
<gene>
    <name evidence="2" type="ORF">EIN_136560</name>
</gene>
<evidence type="ECO:0000313" key="3">
    <source>
        <dbReference type="Proteomes" id="UP000014680"/>
    </source>
</evidence>
<name>A0A0A1TXG4_ENTIV</name>
<dbReference type="RefSeq" id="XP_004185328.1">
    <property type="nucleotide sequence ID" value="XM_004185280.1"/>
</dbReference>
<keyword evidence="1" id="KW-1133">Transmembrane helix</keyword>
<protein>
    <submittedName>
        <fullName evidence="2">Uncharacterized protein</fullName>
    </submittedName>
</protein>
<dbReference type="VEuPathDB" id="AmoebaDB:EIN_136560"/>
<proteinExistence type="predicted"/>
<keyword evidence="1" id="KW-0812">Transmembrane</keyword>
<sequence length="145" mass="16365">MNINNSCCINLIRTDLDGEPEYFMTCPMIEWSVDQRNCVKVAGTTVCSNSVVNLPHDLECKKVVEPDRSFMVASLSFFVVCDVLYPIMGVYALYLAFYQEKGQPALPVREEWAHLDGTTLCFGKSDSKKPLVGGDEEWNNLTRKN</sequence>
<evidence type="ECO:0000256" key="1">
    <source>
        <dbReference type="SAM" id="Phobius"/>
    </source>
</evidence>
<organism evidence="2 3">
    <name type="scientific">Entamoeba invadens IP1</name>
    <dbReference type="NCBI Taxonomy" id="370355"/>
    <lineage>
        <taxon>Eukaryota</taxon>
        <taxon>Amoebozoa</taxon>
        <taxon>Evosea</taxon>
        <taxon>Archamoebae</taxon>
        <taxon>Mastigamoebida</taxon>
        <taxon>Entamoebidae</taxon>
        <taxon>Entamoeba</taxon>
    </lineage>
</organism>
<dbReference type="Proteomes" id="UP000014680">
    <property type="component" value="Unassembled WGS sequence"/>
</dbReference>
<keyword evidence="1" id="KW-0472">Membrane</keyword>
<evidence type="ECO:0000313" key="2">
    <source>
        <dbReference type="EMBL" id="ELP85982.1"/>
    </source>
</evidence>
<dbReference type="KEGG" id="eiv:EIN_136560"/>